<dbReference type="RefSeq" id="WP_178378694.1">
    <property type="nucleotide sequence ID" value="NZ_FQZK01000038.1"/>
</dbReference>
<evidence type="ECO:0000313" key="3">
    <source>
        <dbReference type="Proteomes" id="UP000184452"/>
    </source>
</evidence>
<reference evidence="2 3" key="1">
    <citation type="submission" date="2016-11" db="EMBL/GenBank/DDBJ databases">
        <authorList>
            <person name="Jaros S."/>
            <person name="Januszkiewicz K."/>
            <person name="Wedrychowicz H."/>
        </authorList>
    </citation>
    <scope>NUCLEOTIDE SEQUENCE [LARGE SCALE GENOMIC DNA]</scope>
    <source>
        <strain evidence="2 3">CGMCC 4.5723</strain>
    </source>
</reference>
<dbReference type="STRING" id="758803.SAMN05421803_1388"/>
<dbReference type="AlphaFoldDB" id="A0A1M6VXN5"/>
<evidence type="ECO:0000256" key="1">
    <source>
        <dbReference type="SAM" id="SignalP"/>
    </source>
</evidence>
<keyword evidence="1" id="KW-0732">Signal</keyword>
<proteinExistence type="predicted"/>
<accession>A0A1M6VXN5</accession>
<protein>
    <recommendedName>
        <fullName evidence="4">DUF2613 domain-containing protein</fullName>
    </recommendedName>
</protein>
<evidence type="ECO:0008006" key="4">
    <source>
        <dbReference type="Google" id="ProtNLM"/>
    </source>
</evidence>
<feature type="signal peptide" evidence="1">
    <location>
        <begin position="1"/>
        <end position="21"/>
    </location>
</feature>
<dbReference type="EMBL" id="FQZK01000038">
    <property type="protein sequence ID" value="SHK86148.1"/>
    <property type="molecule type" value="Genomic_DNA"/>
</dbReference>
<feature type="chain" id="PRO_5039560984" description="DUF2613 domain-containing protein" evidence="1">
    <location>
        <begin position="22"/>
        <end position="46"/>
    </location>
</feature>
<keyword evidence="3" id="KW-1185">Reference proteome</keyword>
<organism evidence="2 3">
    <name type="scientific">Nocardiopsis flavescens</name>
    <dbReference type="NCBI Taxonomy" id="758803"/>
    <lineage>
        <taxon>Bacteria</taxon>
        <taxon>Bacillati</taxon>
        <taxon>Actinomycetota</taxon>
        <taxon>Actinomycetes</taxon>
        <taxon>Streptosporangiales</taxon>
        <taxon>Nocardiopsidaceae</taxon>
        <taxon>Nocardiopsis</taxon>
    </lineage>
</organism>
<gene>
    <name evidence="2" type="ORF">SAMN05421803_1388</name>
</gene>
<sequence length="46" mass="4722">MIKVIAACVIGAALAGGSAYMVTNLATESTATAEPVNETLYNYGDR</sequence>
<name>A0A1M6VXN5_9ACTN</name>
<evidence type="ECO:0000313" key="2">
    <source>
        <dbReference type="EMBL" id="SHK86148.1"/>
    </source>
</evidence>
<dbReference type="Proteomes" id="UP000184452">
    <property type="component" value="Unassembled WGS sequence"/>
</dbReference>